<keyword evidence="11" id="KW-1185">Reference proteome</keyword>
<comment type="subcellular location">
    <subcellularLocation>
        <location evidence="4">Cytoplasm</location>
    </subcellularLocation>
</comment>
<protein>
    <recommendedName>
        <fullName evidence="4 5">Pyrroline-5-carboxylate reductase</fullName>
        <shortName evidence="4">P5C reductase</shortName>
        <shortName evidence="4">P5CR</shortName>
        <ecNumber evidence="4 5">1.5.1.2</ecNumber>
    </recommendedName>
    <alternativeName>
        <fullName evidence="4">PCA reductase</fullName>
    </alternativeName>
</protein>
<dbReference type="SUPFAM" id="SSF51735">
    <property type="entry name" value="NAD(P)-binding Rossmann-fold domains"/>
    <property type="match status" value="1"/>
</dbReference>
<evidence type="ECO:0000259" key="8">
    <source>
        <dbReference type="Pfam" id="PF03807"/>
    </source>
</evidence>
<organism evidence="10 11">
    <name type="scientific">Pontiella sulfatireligans</name>
    <dbReference type="NCBI Taxonomy" id="2750658"/>
    <lineage>
        <taxon>Bacteria</taxon>
        <taxon>Pseudomonadati</taxon>
        <taxon>Kiritimatiellota</taxon>
        <taxon>Kiritimatiellia</taxon>
        <taxon>Kiritimatiellales</taxon>
        <taxon>Pontiellaceae</taxon>
        <taxon>Pontiella</taxon>
    </lineage>
</organism>
<dbReference type="Gene3D" id="3.40.50.720">
    <property type="entry name" value="NAD(P)-binding Rossmann-like Domain"/>
    <property type="match status" value="1"/>
</dbReference>
<keyword evidence="3 4" id="KW-0560">Oxidoreductase</keyword>
<evidence type="ECO:0000256" key="4">
    <source>
        <dbReference type="HAMAP-Rule" id="MF_01925"/>
    </source>
</evidence>
<feature type="binding site" evidence="6">
    <location>
        <position position="45"/>
    </location>
    <ligand>
        <name>NADPH</name>
        <dbReference type="ChEBI" id="CHEBI:57783"/>
    </ligand>
</feature>
<evidence type="ECO:0000256" key="5">
    <source>
        <dbReference type="NCBIfam" id="TIGR00112"/>
    </source>
</evidence>
<dbReference type="InterPro" id="IPR036291">
    <property type="entry name" value="NAD(P)-bd_dom_sf"/>
</dbReference>
<comment type="pathway">
    <text evidence="4 7">Amino-acid biosynthesis; L-proline biosynthesis; L-proline from L-glutamate 5-semialdehyde: step 1/1.</text>
</comment>
<dbReference type="InterPro" id="IPR053790">
    <property type="entry name" value="P5CR-like_CS"/>
</dbReference>
<accession>A0A6C2UQJ1</accession>
<dbReference type="Pfam" id="PF03807">
    <property type="entry name" value="F420_oxidored"/>
    <property type="match status" value="1"/>
</dbReference>
<dbReference type="UniPathway" id="UPA00098">
    <property type="reaction ID" value="UER00361"/>
</dbReference>
<sequence>MAEAIVAGIVGNEVVQVEDVCVTDISETRLEHFESGYGVRTSANNAGAVADADVVVLSVKPQIFPAVWPEIEASLKPDALVVSIMAGIPSAKIASGKPVRVVRVMPNTPSLVGEGAAGIAAGEFATEADLELACKLLGAVGVAKIVKEEEIDAVTALSGSGPAYVFYLLESMLEAADAMGLEKGISRELALATVIGAAKLMQESGEEAAELRRKVTSKGGTTAAGINTLEERGVKDSVIAALLAAQARSKELANG</sequence>
<evidence type="ECO:0000256" key="7">
    <source>
        <dbReference type="RuleBase" id="RU003903"/>
    </source>
</evidence>
<dbReference type="GO" id="GO:0004735">
    <property type="term" value="F:pyrroline-5-carboxylate reductase activity"/>
    <property type="evidence" value="ECO:0007669"/>
    <property type="project" value="UniProtKB-UniRule"/>
</dbReference>
<evidence type="ECO:0000256" key="3">
    <source>
        <dbReference type="ARBA" id="ARBA00023002"/>
    </source>
</evidence>
<dbReference type="InterPro" id="IPR029036">
    <property type="entry name" value="P5CR_dimer"/>
</dbReference>
<reference evidence="10 11" key="1">
    <citation type="submission" date="2019-04" db="EMBL/GenBank/DDBJ databases">
        <authorList>
            <person name="Van Vliet M D."/>
        </authorList>
    </citation>
    <scope>NUCLEOTIDE SEQUENCE [LARGE SCALE GENOMIC DNA]</scope>
    <source>
        <strain evidence="10 11">F21</strain>
    </source>
</reference>
<dbReference type="EMBL" id="CAAHFH010000002">
    <property type="protein sequence ID" value="VGO22555.1"/>
    <property type="molecule type" value="Genomic_DNA"/>
</dbReference>
<dbReference type="PANTHER" id="PTHR11645:SF0">
    <property type="entry name" value="PYRROLINE-5-CARBOXYLATE REDUCTASE 3"/>
    <property type="match status" value="1"/>
</dbReference>
<dbReference type="NCBIfam" id="TIGR00112">
    <property type="entry name" value="proC"/>
    <property type="match status" value="1"/>
</dbReference>
<evidence type="ECO:0000256" key="2">
    <source>
        <dbReference type="ARBA" id="ARBA00022857"/>
    </source>
</evidence>
<dbReference type="Proteomes" id="UP000346198">
    <property type="component" value="Unassembled WGS sequence"/>
</dbReference>
<gene>
    <name evidence="4 10" type="primary">proC</name>
    <name evidence="10" type="ORF">SCARR_04639</name>
</gene>
<comment type="catalytic activity">
    <reaction evidence="4">
        <text>L-proline + NAD(+) = (S)-1-pyrroline-5-carboxylate + NADH + 2 H(+)</text>
        <dbReference type="Rhea" id="RHEA:14105"/>
        <dbReference type="ChEBI" id="CHEBI:15378"/>
        <dbReference type="ChEBI" id="CHEBI:17388"/>
        <dbReference type="ChEBI" id="CHEBI:57540"/>
        <dbReference type="ChEBI" id="CHEBI:57945"/>
        <dbReference type="ChEBI" id="CHEBI:60039"/>
        <dbReference type="EC" id="1.5.1.2"/>
    </reaction>
</comment>
<keyword evidence="4 7" id="KW-0641">Proline biosynthesis</keyword>
<dbReference type="HAMAP" id="MF_01925">
    <property type="entry name" value="P5C_reductase"/>
    <property type="match status" value="1"/>
</dbReference>
<evidence type="ECO:0000256" key="1">
    <source>
        <dbReference type="ARBA" id="ARBA00005525"/>
    </source>
</evidence>
<feature type="domain" description="Pyrroline-5-carboxylate reductase catalytic N-terminal" evidence="8">
    <location>
        <begin position="1"/>
        <end position="87"/>
    </location>
</feature>
<dbReference type="SUPFAM" id="SSF48179">
    <property type="entry name" value="6-phosphogluconate dehydrogenase C-terminal domain-like"/>
    <property type="match status" value="1"/>
</dbReference>
<dbReference type="PIRSF" id="PIRSF000193">
    <property type="entry name" value="Pyrrol-5-carb_rd"/>
    <property type="match status" value="1"/>
</dbReference>
<comment type="catalytic activity">
    <reaction evidence="4 7">
        <text>L-proline + NADP(+) = (S)-1-pyrroline-5-carboxylate + NADPH + 2 H(+)</text>
        <dbReference type="Rhea" id="RHEA:14109"/>
        <dbReference type="ChEBI" id="CHEBI:15378"/>
        <dbReference type="ChEBI" id="CHEBI:17388"/>
        <dbReference type="ChEBI" id="CHEBI:57783"/>
        <dbReference type="ChEBI" id="CHEBI:58349"/>
        <dbReference type="ChEBI" id="CHEBI:60039"/>
        <dbReference type="EC" id="1.5.1.2"/>
    </reaction>
</comment>
<evidence type="ECO:0000313" key="11">
    <source>
        <dbReference type="Proteomes" id="UP000346198"/>
    </source>
</evidence>
<dbReference type="PANTHER" id="PTHR11645">
    <property type="entry name" value="PYRROLINE-5-CARBOXYLATE REDUCTASE"/>
    <property type="match status" value="1"/>
</dbReference>
<dbReference type="Gene3D" id="1.10.3730.10">
    <property type="entry name" value="ProC C-terminal domain-like"/>
    <property type="match status" value="1"/>
</dbReference>
<keyword evidence="2 4" id="KW-0521">NADP</keyword>
<name>A0A6C2UQJ1_9BACT</name>
<dbReference type="InterPro" id="IPR000304">
    <property type="entry name" value="Pyrroline-COOH_reductase"/>
</dbReference>
<dbReference type="EC" id="1.5.1.2" evidence="4 5"/>
<keyword evidence="4" id="KW-0963">Cytoplasm</keyword>
<evidence type="ECO:0000259" key="9">
    <source>
        <dbReference type="Pfam" id="PF14748"/>
    </source>
</evidence>
<feature type="domain" description="Pyrroline-5-carboxylate reductase dimerisation" evidence="9">
    <location>
        <begin position="148"/>
        <end position="252"/>
    </location>
</feature>
<dbReference type="InterPro" id="IPR008927">
    <property type="entry name" value="6-PGluconate_DH-like_C_sf"/>
</dbReference>
<dbReference type="InterPro" id="IPR028939">
    <property type="entry name" value="P5C_Rdtase_cat_N"/>
</dbReference>
<proteinExistence type="inferred from homology"/>
<dbReference type="GO" id="GO:0055129">
    <property type="term" value="P:L-proline biosynthetic process"/>
    <property type="evidence" value="ECO:0007669"/>
    <property type="project" value="UniProtKB-UniRule"/>
</dbReference>
<dbReference type="FunFam" id="1.10.3730.10:FF:000001">
    <property type="entry name" value="Pyrroline-5-carboxylate reductase"/>
    <property type="match status" value="1"/>
</dbReference>
<evidence type="ECO:0000313" key="10">
    <source>
        <dbReference type="EMBL" id="VGO22555.1"/>
    </source>
</evidence>
<dbReference type="GO" id="GO:0005737">
    <property type="term" value="C:cytoplasm"/>
    <property type="evidence" value="ECO:0007669"/>
    <property type="project" value="UniProtKB-SubCell"/>
</dbReference>
<evidence type="ECO:0000256" key="6">
    <source>
        <dbReference type="PIRSR" id="PIRSR000193-1"/>
    </source>
</evidence>
<keyword evidence="4 7" id="KW-0028">Amino-acid biosynthesis</keyword>
<dbReference type="Pfam" id="PF14748">
    <property type="entry name" value="P5CR_dimer"/>
    <property type="match status" value="1"/>
</dbReference>
<dbReference type="PROSITE" id="PS00521">
    <property type="entry name" value="P5CR"/>
    <property type="match status" value="1"/>
</dbReference>
<dbReference type="AlphaFoldDB" id="A0A6C2UQJ1"/>
<comment type="similarity">
    <text evidence="1 4 7">Belongs to the pyrroline-5-carboxylate reductase family.</text>
</comment>
<comment type="function">
    <text evidence="4">Catalyzes the reduction of 1-pyrroline-5-carboxylate (PCA) to L-proline.</text>
</comment>